<organism evidence="2 3">
    <name type="scientific">Caerostris extrusa</name>
    <name type="common">Bark spider</name>
    <name type="synonym">Caerostris bankana</name>
    <dbReference type="NCBI Taxonomy" id="172846"/>
    <lineage>
        <taxon>Eukaryota</taxon>
        <taxon>Metazoa</taxon>
        <taxon>Ecdysozoa</taxon>
        <taxon>Arthropoda</taxon>
        <taxon>Chelicerata</taxon>
        <taxon>Arachnida</taxon>
        <taxon>Araneae</taxon>
        <taxon>Araneomorphae</taxon>
        <taxon>Entelegynae</taxon>
        <taxon>Araneoidea</taxon>
        <taxon>Araneidae</taxon>
        <taxon>Caerostris</taxon>
    </lineage>
</organism>
<dbReference type="EMBL" id="BPLR01001951">
    <property type="protein sequence ID" value="GIX68310.1"/>
    <property type="molecule type" value="Genomic_DNA"/>
</dbReference>
<evidence type="ECO:0000313" key="2">
    <source>
        <dbReference type="EMBL" id="GIX68310.1"/>
    </source>
</evidence>
<accession>A0AAV4M905</accession>
<dbReference type="Proteomes" id="UP001054945">
    <property type="component" value="Unassembled WGS sequence"/>
</dbReference>
<protein>
    <submittedName>
        <fullName evidence="2">Uncharacterized protein</fullName>
    </submittedName>
</protein>
<feature type="compositionally biased region" description="Low complexity" evidence="1">
    <location>
        <begin position="96"/>
        <end position="107"/>
    </location>
</feature>
<dbReference type="AlphaFoldDB" id="A0AAV4M905"/>
<reference evidence="2 3" key="1">
    <citation type="submission" date="2021-06" db="EMBL/GenBank/DDBJ databases">
        <title>Caerostris extrusa draft genome.</title>
        <authorList>
            <person name="Kono N."/>
            <person name="Arakawa K."/>
        </authorList>
    </citation>
    <scope>NUCLEOTIDE SEQUENCE [LARGE SCALE GENOMIC DNA]</scope>
</reference>
<evidence type="ECO:0000313" key="3">
    <source>
        <dbReference type="Proteomes" id="UP001054945"/>
    </source>
</evidence>
<sequence length="136" mass="15555">MKGVDKNQEGGSSVIDAPSNRQHDWLGRRRIAVRFQKSTCISKDIYEPTNHIDYHDIKKNYNFINHHHVKCKVDDHSSKSPSSPASPDSRDPVDHPPTVVSSTKVPPMGLLPKRPNLDSQHSRLYLLDIKYQVYQD</sequence>
<comment type="caution">
    <text evidence="2">The sequence shown here is derived from an EMBL/GenBank/DDBJ whole genome shotgun (WGS) entry which is preliminary data.</text>
</comment>
<proteinExistence type="predicted"/>
<evidence type="ECO:0000256" key="1">
    <source>
        <dbReference type="SAM" id="MobiDB-lite"/>
    </source>
</evidence>
<name>A0AAV4M905_CAEEX</name>
<gene>
    <name evidence="2" type="ORF">CEXT_2881</name>
</gene>
<feature type="region of interest" description="Disordered" evidence="1">
    <location>
        <begin position="72"/>
        <end position="116"/>
    </location>
</feature>
<keyword evidence="3" id="KW-1185">Reference proteome</keyword>
<feature type="region of interest" description="Disordered" evidence="1">
    <location>
        <begin position="1"/>
        <end position="21"/>
    </location>
</feature>